<comment type="caution">
    <text evidence="5">The sequence shown here is derived from an EMBL/GenBank/DDBJ whole genome shotgun (WGS) entry which is preliminary data.</text>
</comment>
<dbReference type="RefSeq" id="WP_275588348.1">
    <property type="nucleotide sequence ID" value="NZ_BAAAQP010000003.1"/>
</dbReference>
<dbReference type="PANTHER" id="PTHR33164:SF103">
    <property type="entry name" value="REGULATORY PROTEIN MARR"/>
    <property type="match status" value="1"/>
</dbReference>
<dbReference type="SUPFAM" id="SSF46785">
    <property type="entry name" value="Winged helix' DNA-binding domain"/>
    <property type="match status" value="1"/>
</dbReference>
<reference evidence="5 6" key="1">
    <citation type="submission" date="2021-01" db="EMBL/GenBank/DDBJ databases">
        <title>Sequencing the genomes of 1000 actinobacteria strains.</title>
        <authorList>
            <person name="Klenk H.-P."/>
        </authorList>
    </citation>
    <scope>NUCLEOTIDE SEQUENCE [LARGE SCALE GENOMIC DNA]</scope>
    <source>
        <strain evidence="5 6">DSM 18662</strain>
    </source>
</reference>
<dbReference type="InterPro" id="IPR023187">
    <property type="entry name" value="Tscrpt_reg_MarR-type_CS"/>
</dbReference>
<dbReference type="EMBL" id="JAFBCF010000001">
    <property type="protein sequence ID" value="MBM7799791.1"/>
    <property type="molecule type" value="Genomic_DNA"/>
</dbReference>
<dbReference type="Proteomes" id="UP000704762">
    <property type="component" value="Unassembled WGS sequence"/>
</dbReference>
<name>A0ABS2RLC0_9ACTN</name>
<protein>
    <submittedName>
        <fullName evidence="5">DNA-binding MarR family transcriptional regulator</fullName>
    </submittedName>
</protein>
<dbReference type="Pfam" id="PF01047">
    <property type="entry name" value="MarR"/>
    <property type="match status" value="1"/>
</dbReference>
<evidence type="ECO:0000256" key="2">
    <source>
        <dbReference type="ARBA" id="ARBA00023125"/>
    </source>
</evidence>
<keyword evidence="1" id="KW-0805">Transcription regulation</keyword>
<evidence type="ECO:0000256" key="3">
    <source>
        <dbReference type="ARBA" id="ARBA00023163"/>
    </source>
</evidence>
<dbReference type="PANTHER" id="PTHR33164">
    <property type="entry name" value="TRANSCRIPTIONAL REGULATOR, MARR FAMILY"/>
    <property type="match status" value="1"/>
</dbReference>
<feature type="domain" description="HTH marR-type" evidence="4">
    <location>
        <begin position="5"/>
        <end position="143"/>
    </location>
</feature>
<dbReference type="PROSITE" id="PS50995">
    <property type="entry name" value="HTH_MARR_2"/>
    <property type="match status" value="1"/>
</dbReference>
<dbReference type="PRINTS" id="PR00598">
    <property type="entry name" value="HTHMARR"/>
</dbReference>
<evidence type="ECO:0000313" key="6">
    <source>
        <dbReference type="Proteomes" id="UP000704762"/>
    </source>
</evidence>
<organism evidence="5 6">
    <name type="scientific">Microlunatus panaciterrae</name>
    <dbReference type="NCBI Taxonomy" id="400768"/>
    <lineage>
        <taxon>Bacteria</taxon>
        <taxon>Bacillati</taxon>
        <taxon>Actinomycetota</taxon>
        <taxon>Actinomycetes</taxon>
        <taxon>Propionibacteriales</taxon>
        <taxon>Propionibacteriaceae</taxon>
        <taxon>Microlunatus</taxon>
    </lineage>
</organism>
<proteinExistence type="predicted"/>
<keyword evidence="3" id="KW-0804">Transcription</keyword>
<dbReference type="GO" id="GO:0003677">
    <property type="term" value="F:DNA binding"/>
    <property type="evidence" value="ECO:0007669"/>
    <property type="project" value="UniProtKB-KW"/>
</dbReference>
<accession>A0ABS2RLC0</accession>
<evidence type="ECO:0000256" key="1">
    <source>
        <dbReference type="ARBA" id="ARBA00023015"/>
    </source>
</evidence>
<keyword evidence="2 5" id="KW-0238">DNA-binding</keyword>
<dbReference type="PROSITE" id="PS01117">
    <property type="entry name" value="HTH_MARR_1"/>
    <property type="match status" value="1"/>
</dbReference>
<gene>
    <name evidence="5" type="ORF">JOE57_002712</name>
</gene>
<dbReference type="Gene3D" id="1.10.10.10">
    <property type="entry name" value="Winged helix-like DNA-binding domain superfamily/Winged helix DNA-binding domain"/>
    <property type="match status" value="1"/>
</dbReference>
<dbReference type="InterPro" id="IPR036390">
    <property type="entry name" value="WH_DNA-bd_sf"/>
</dbReference>
<evidence type="ECO:0000313" key="5">
    <source>
        <dbReference type="EMBL" id="MBM7799791.1"/>
    </source>
</evidence>
<dbReference type="InterPro" id="IPR039422">
    <property type="entry name" value="MarR/SlyA-like"/>
</dbReference>
<dbReference type="InterPro" id="IPR000835">
    <property type="entry name" value="HTH_MarR-typ"/>
</dbReference>
<evidence type="ECO:0000259" key="4">
    <source>
        <dbReference type="PROSITE" id="PS50995"/>
    </source>
</evidence>
<dbReference type="SMART" id="SM00347">
    <property type="entry name" value="HTH_MARR"/>
    <property type="match status" value="1"/>
</dbReference>
<keyword evidence="6" id="KW-1185">Reference proteome</keyword>
<sequence length="143" mass="15865">MAAPSDHASELIMRAARTLRHRFAVSLEPWELSPHQSRALRVVAGRDDLPATEPLRVSALAEALHIAPRSATEVVDALEAKGLLERLPDESDRRATCLRLTEAGRTVAREVEEMRAAQAETFLSALRPDERATLAELLRRLLD</sequence>
<dbReference type="InterPro" id="IPR036388">
    <property type="entry name" value="WH-like_DNA-bd_sf"/>
</dbReference>